<dbReference type="PANTHER" id="PTHR11685">
    <property type="entry name" value="RBR FAMILY RING FINGER AND IBR DOMAIN-CONTAINING"/>
    <property type="match status" value="1"/>
</dbReference>
<dbReference type="PROSITE" id="PS00518">
    <property type="entry name" value="ZF_RING_1"/>
    <property type="match status" value="1"/>
</dbReference>
<keyword evidence="8" id="KW-0677">Repeat</keyword>
<keyword evidence="10" id="KW-0833">Ubl conjugation pathway</keyword>
<feature type="domain" description="RING-type" evidence="15">
    <location>
        <begin position="463"/>
        <end position="687"/>
    </location>
</feature>
<sequence length="742" mass="79426">MAEEKSQPPDLQPEPTEQAEATGDAADAPVYDKYIDEQEEVEADRQVIDAAIAAPVKEEEEADRQNCAAAVAADEEMAHRLYMQDLMEMEEWQLRDFSRPSLQAALNMPLGDFPSSSSSRAGVRANNTARGRFWAGTPPHAALSPEAPVGQYSLYARTGGAVESVPEAGSGAVSLDDSWIPGFVEDMAGDDVREMLATMASESNGGLASSLAGIPGGLEALPDDEVREMLATALRESNGGLAPPLARPEAESEDVVFLASNRGAGTGATSGFKRPGPRDFATTPASQTVLSKDAAGSSSTQTVPGDGKEASAEAGETPPPASVVRSARRCATARLPRPTAPANDGPVCTKRRALLADADSAFIFAGMEEGHNNRWYESMGAPDDEGDDERVEEMQGLNESLEQCIPRFEPCNPAAATVGQGAEFSLPNFCQRWGVTPSEVEADEPGPSTRAPKVPPLADDEVATFDCGICMDTLPVFDLFHGLPCKHKFCAPCMTTYVEGRIRSSELPIPCPEPTCGRGGDDGAGAGRGELHPEKVKKAIDYGAFVDWGARLTESAIAPGRRAYCPNRRCGIPLETSGDAVPARALCFACGYALCATCGMEWSSDDGAGLGEHDCARAPDAMLVRQLARESRWKRCPSCKMYVERIDGCNQMTCRCRFRFCYRCGRPSYRGQVGATGLEPCRCNDAGLAFAMAHLHQAHPNLVDQAMQLPPVDPLDPPPAPEVVLNQQAVWDEDELVEYNWD</sequence>
<dbReference type="SMART" id="SM00184">
    <property type="entry name" value="RING"/>
    <property type="match status" value="2"/>
</dbReference>
<comment type="caution">
    <text evidence="16">The sequence shown here is derived from an EMBL/GenBank/DDBJ whole genome shotgun (WGS) entry which is preliminary data.</text>
</comment>
<evidence type="ECO:0000313" key="17">
    <source>
        <dbReference type="Proteomes" id="UP001231189"/>
    </source>
</evidence>
<dbReference type="PROSITE" id="PS50089">
    <property type="entry name" value="ZF_RING_2"/>
    <property type="match status" value="1"/>
</dbReference>
<dbReference type="EMBL" id="JAUUTY010000005">
    <property type="protein sequence ID" value="KAK1631123.1"/>
    <property type="molecule type" value="Genomic_DNA"/>
</dbReference>
<keyword evidence="7" id="KW-0479">Metal-binding</keyword>
<comment type="cofactor">
    <cofactor evidence="2">
        <name>Zn(2+)</name>
        <dbReference type="ChEBI" id="CHEBI:29105"/>
    </cofactor>
</comment>
<dbReference type="InterPro" id="IPR044066">
    <property type="entry name" value="TRIAD_supradom"/>
</dbReference>
<comment type="catalytic activity">
    <reaction evidence="1">
        <text>[E2 ubiquitin-conjugating enzyme]-S-ubiquitinyl-L-cysteine + [acceptor protein]-L-lysine = [E2 ubiquitin-conjugating enzyme]-L-cysteine + [acceptor protein]-N(6)-ubiquitinyl-L-lysine.</text>
        <dbReference type="EC" id="2.3.2.31"/>
    </reaction>
</comment>
<dbReference type="InterPro" id="IPR002867">
    <property type="entry name" value="IBR_dom"/>
</dbReference>
<proteinExistence type="inferred from homology"/>
<dbReference type="Gene3D" id="1.20.120.1750">
    <property type="match status" value="1"/>
</dbReference>
<name>A0AAD8RSQ0_LOLMU</name>
<evidence type="ECO:0000256" key="6">
    <source>
        <dbReference type="ARBA" id="ARBA00022679"/>
    </source>
</evidence>
<reference evidence="16" key="1">
    <citation type="submission" date="2023-07" db="EMBL/GenBank/DDBJ databases">
        <title>A chromosome-level genome assembly of Lolium multiflorum.</title>
        <authorList>
            <person name="Chen Y."/>
            <person name="Copetti D."/>
            <person name="Kolliker R."/>
            <person name="Studer B."/>
        </authorList>
    </citation>
    <scope>NUCLEOTIDE SEQUENCE</scope>
    <source>
        <strain evidence="16">02402/16</strain>
        <tissue evidence="16">Leaf</tissue>
    </source>
</reference>
<evidence type="ECO:0000256" key="13">
    <source>
        <dbReference type="SAM" id="MobiDB-lite"/>
    </source>
</evidence>
<dbReference type="GO" id="GO:0061630">
    <property type="term" value="F:ubiquitin protein ligase activity"/>
    <property type="evidence" value="ECO:0007669"/>
    <property type="project" value="UniProtKB-EC"/>
</dbReference>
<evidence type="ECO:0000256" key="11">
    <source>
        <dbReference type="ARBA" id="ARBA00022833"/>
    </source>
</evidence>
<evidence type="ECO:0000256" key="5">
    <source>
        <dbReference type="ARBA" id="ARBA00012251"/>
    </source>
</evidence>
<evidence type="ECO:0000256" key="3">
    <source>
        <dbReference type="ARBA" id="ARBA00003976"/>
    </source>
</evidence>
<dbReference type="SUPFAM" id="SSF57850">
    <property type="entry name" value="RING/U-box"/>
    <property type="match status" value="2"/>
</dbReference>
<accession>A0AAD8RSQ0</accession>
<keyword evidence="6" id="KW-0808">Transferase</keyword>
<evidence type="ECO:0000313" key="16">
    <source>
        <dbReference type="EMBL" id="KAK1631123.1"/>
    </source>
</evidence>
<keyword evidence="9 12" id="KW-0863">Zinc-finger</keyword>
<evidence type="ECO:0000256" key="4">
    <source>
        <dbReference type="ARBA" id="ARBA00005884"/>
    </source>
</evidence>
<dbReference type="Proteomes" id="UP001231189">
    <property type="component" value="Unassembled WGS sequence"/>
</dbReference>
<dbReference type="SMART" id="SM00647">
    <property type="entry name" value="IBR"/>
    <property type="match status" value="2"/>
</dbReference>
<evidence type="ECO:0000259" key="14">
    <source>
        <dbReference type="PROSITE" id="PS50089"/>
    </source>
</evidence>
<dbReference type="PROSITE" id="PS51873">
    <property type="entry name" value="TRIAD"/>
    <property type="match status" value="1"/>
</dbReference>
<dbReference type="GO" id="GO:0008270">
    <property type="term" value="F:zinc ion binding"/>
    <property type="evidence" value="ECO:0007669"/>
    <property type="project" value="UniProtKB-KW"/>
</dbReference>
<evidence type="ECO:0000256" key="7">
    <source>
        <dbReference type="ARBA" id="ARBA00022723"/>
    </source>
</evidence>
<dbReference type="EC" id="2.3.2.31" evidence="5"/>
<comment type="similarity">
    <text evidence="4">Belongs to the RBR family. Ariadne subfamily.</text>
</comment>
<protein>
    <recommendedName>
        <fullName evidence="5">RBR-type E3 ubiquitin transferase</fullName>
        <ecNumber evidence="5">2.3.2.31</ecNumber>
    </recommendedName>
</protein>
<evidence type="ECO:0000256" key="1">
    <source>
        <dbReference type="ARBA" id="ARBA00001798"/>
    </source>
</evidence>
<feature type="region of interest" description="Disordered" evidence="13">
    <location>
        <begin position="262"/>
        <end position="327"/>
    </location>
</feature>
<organism evidence="16 17">
    <name type="scientific">Lolium multiflorum</name>
    <name type="common">Italian ryegrass</name>
    <name type="synonym">Lolium perenne subsp. multiflorum</name>
    <dbReference type="NCBI Taxonomy" id="4521"/>
    <lineage>
        <taxon>Eukaryota</taxon>
        <taxon>Viridiplantae</taxon>
        <taxon>Streptophyta</taxon>
        <taxon>Embryophyta</taxon>
        <taxon>Tracheophyta</taxon>
        <taxon>Spermatophyta</taxon>
        <taxon>Magnoliopsida</taxon>
        <taxon>Liliopsida</taxon>
        <taxon>Poales</taxon>
        <taxon>Poaceae</taxon>
        <taxon>BOP clade</taxon>
        <taxon>Pooideae</taxon>
        <taxon>Poodae</taxon>
        <taxon>Poeae</taxon>
        <taxon>Poeae Chloroplast Group 2 (Poeae type)</taxon>
        <taxon>Loliodinae</taxon>
        <taxon>Loliinae</taxon>
        <taxon>Lolium</taxon>
    </lineage>
</organism>
<dbReference type="AlphaFoldDB" id="A0AAD8RSQ0"/>
<dbReference type="InterPro" id="IPR017907">
    <property type="entry name" value="Znf_RING_CS"/>
</dbReference>
<dbReference type="InterPro" id="IPR031127">
    <property type="entry name" value="E3_UB_ligase_RBR"/>
</dbReference>
<dbReference type="Gene3D" id="3.30.40.10">
    <property type="entry name" value="Zinc/RING finger domain, C3HC4 (zinc finger)"/>
    <property type="match status" value="1"/>
</dbReference>
<feature type="domain" description="RING-type" evidence="14">
    <location>
        <begin position="467"/>
        <end position="512"/>
    </location>
</feature>
<evidence type="ECO:0000256" key="9">
    <source>
        <dbReference type="ARBA" id="ARBA00022771"/>
    </source>
</evidence>
<evidence type="ECO:0000256" key="8">
    <source>
        <dbReference type="ARBA" id="ARBA00022737"/>
    </source>
</evidence>
<feature type="region of interest" description="Disordered" evidence="13">
    <location>
        <begin position="1"/>
        <end position="27"/>
    </location>
</feature>
<keyword evidence="17" id="KW-1185">Reference proteome</keyword>
<evidence type="ECO:0000256" key="10">
    <source>
        <dbReference type="ARBA" id="ARBA00022786"/>
    </source>
</evidence>
<dbReference type="InterPro" id="IPR013083">
    <property type="entry name" value="Znf_RING/FYVE/PHD"/>
</dbReference>
<feature type="compositionally biased region" description="Polar residues" evidence="13">
    <location>
        <begin position="283"/>
        <end position="303"/>
    </location>
</feature>
<evidence type="ECO:0000259" key="15">
    <source>
        <dbReference type="PROSITE" id="PS51873"/>
    </source>
</evidence>
<dbReference type="CDD" id="cd22584">
    <property type="entry name" value="Rcat_RBR_unk"/>
    <property type="match status" value="1"/>
</dbReference>
<comment type="function">
    <text evidence="3">Might act as an E3 ubiquitin-protein ligase, or as part of E3 complex, which accepts ubiquitin from specific E2 ubiquitin-conjugating enzymes and then transfers it to substrates.</text>
</comment>
<evidence type="ECO:0000256" key="12">
    <source>
        <dbReference type="PROSITE-ProRule" id="PRU00175"/>
    </source>
</evidence>
<dbReference type="InterPro" id="IPR001841">
    <property type="entry name" value="Znf_RING"/>
</dbReference>
<dbReference type="GO" id="GO:0016567">
    <property type="term" value="P:protein ubiquitination"/>
    <property type="evidence" value="ECO:0007669"/>
    <property type="project" value="InterPro"/>
</dbReference>
<gene>
    <name evidence="16" type="ORF">QYE76_005438</name>
</gene>
<keyword evidence="11" id="KW-0862">Zinc</keyword>
<evidence type="ECO:0000256" key="2">
    <source>
        <dbReference type="ARBA" id="ARBA00001947"/>
    </source>
</evidence>
<dbReference type="Pfam" id="PF01485">
    <property type="entry name" value="IBR"/>
    <property type="match status" value="2"/>
</dbReference>